<accession>A0A9X7N4Q4</accession>
<evidence type="ECO:0000313" key="3">
    <source>
        <dbReference type="Proteomes" id="UP000326659"/>
    </source>
</evidence>
<protein>
    <recommendedName>
        <fullName evidence="1">DUF6957 domain-containing protein</fullName>
    </recommendedName>
</protein>
<dbReference type="Proteomes" id="UP000326659">
    <property type="component" value="Chromosome"/>
</dbReference>
<sequence length="135" mass="15564">MSLSDRVSSVASIIYGDGTLMTGCPLNDEEAMRWVRERYSNMEYCLVREWRWLDIDVSDEARDGLKKRALQPVVVYANNVVYDSRRRWDTGSWVKTSLLHRYDEGGAFMTFNSVYVLLGEGVRQTTTPEALRSLI</sequence>
<dbReference type="EMBL" id="CP043626">
    <property type="protein sequence ID" value="QEY75030.1"/>
    <property type="molecule type" value="Genomic_DNA"/>
</dbReference>
<dbReference type="RefSeq" id="WP_151189112.1">
    <property type="nucleotide sequence ID" value="NZ_CP043626.1"/>
</dbReference>
<keyword evidence="3" id="KW-1185">Reference proteome</keyword>
<dbReference type="AlphaFoldDB" id="A0A9X7N4Q4"/>
<dbReference type="InterPro" id="IPR054232">
    <property type="entry name" value="DUF6957"/>
</dbReference>
<feature type="domain" description="DUF6957" evidence="1">
    <location>
        <begin position="22"/>
        <end position="131"/>
    </location>
</feature>
<gene>
    <name evidence="2" type="ORF">F1C79_27295</name>
</gene>
<name>A0A9X7N4Q4_PSEDE</name>
<evidence type="ECO:0000259" key="1">
    <source>
        <dbReference type="Pfam" id="PF22275"/>
    </source>
</evidence>
<proteinExistence type="predicted"/>
<reference evidence="2 3" key="1">
    <citation type="submission" date="2019-09" db="EMBL/GenBank/DDBJ databases">
        <title>Prosopis cineraria nodule microbiome.</title>
        <authorList>
            <person name="Chaluvadi S.R."/>
            <person name="Ali R."/>
            <person name="Wang X."/>
        </authorList>
    </citation>
    <scope>NUCLEOTIDE SEQUENCE [LARGE SCALE GENOMIC DNA]</scope>
    <source>
        <strain evidence="2 3">BG1</strain>
    </source>
</reference>
<dbReference type="OrthoDB" id="7020948at2"/>
<organism evidence="2 3">
    <name type="scientific">Pseudomonas denitrificans</name>
    <dbReference type="NCBI Taxonomy" id="43306"/>
    <lineage>
        <taxon>Bacteria</taxon>
        <taxon>Pseudomonadati</taxon>
        <taxon>Pseudomonadota</taxon>
        <taxon>Gammaproteobacteria</taxon>
        <taxon>Pseudomonadales</taxon>
        <taxon>Pseudomonadaceae</taxon>
        <taxon>Halopseudomonas</taxon>
    </lineage>
</organism>
<evidence type="ECO:0000313" key="2">
    <source>
        <dbReference type="EMBL" id="QEY75030.1"/>
    </source>
</evidence>
<dbReference type="Pfam" id="PF22275">
    <property type="entry name" value="DUF6957"/>
    <property type="match status" value="1"/>
</dbReference>
<dbReference type="KEGG" id="pden:F1C79_27295"/>